<evidence type="ECO:0008006" key="3">
    <source>
        <dbReference type="Google" id="ProtNLM"/>
    </source>
</evidence>
<keyword evidence="2" id="KW-1185">Reference proteome</keyword>
<gene>
    <name evidence="1" type="ORF">ACFQ21_00470</name>
</gene>
<comment type="caution">
    <text evidence="1">The sequence shown here is derived from an EMBL/GenBank/DDBJ whole genome shotgun (WGS) entry which is preliminary data.</text>
</comment>
<evidence type="ECO:0000313" key="1">
    <source>
        <dbReference type="EMBL" id="MFD0997751.1"/>
    </source>
</evidence>
<dbReference type="EMBL" id="JBHTKA010000001">
    <property type="protein sequence ID" value="MFD0997751.1"/>
    <property type="molecule type" value="Genomic_DNA"/>
</dbReference>
<proteinExistence type="predicted"/>
<sequence length="188" mass="22261">MKFDRNDSGLSARQRTITKKVMNFIPQAHTWCIYVLTVGLALSGCNEKSNGQTSADTKTASADSANKPQVNIKVNRHYDDQGNVVSFDSTYTSYYSNVKGDTMQMDSLIHRFDHYFDRNHFSFFRQQFDPLFFNDSTRYPDFFHKDYFLRRYELNDAYMRSMMQRMDSIKNKFYKENSDKNKNRISSR</sequence>
<name>A0ABW3JX47_9BACT</name>
<dbReference type="Proteomes" id="UP001597112">
    <property type="component" value="Unassembled WGS sequence"/>
</dbReference>
<reference evidence="2" key="1">
    <citation type="journal article" date="2019" name="Int. J. Syst. Evol. Microbiol.">
        <title>The Global Catalogue of Microorganisms (GCM) 10K type strain sequencing project: providing services to taxonomists for standard genome sequencing and annotation.</title>
        <authorList>
            <consortium name="The Broad Institute Genomics Platform"/>
            <consortium name="The Broad Institute Genome Sequencing Center for Infectious Disease"/>
            <person name="Wu L."/>
            <person name="Ma J."/>
        </authorList>
    </citation>
    <scope>NUCLEOTIDE SEQUENCE [LARGE SCALE GENOMIC DNA]</scope>
    <source>
        <strain evidence="2">CCUG 58938</strain>
    </source>
</reference>
<organism evidence="1 2">
    <name type="scientific">Ohtaekwangia kribbensis</name>
    <dbReference type="NCBI Taxonomy" id="688913"/>
    <lineage>
        <taxon>Bacteria</taxon>
        <taxon>Pseudomonadati</taxon>
        <taxon>Bacteroidota</taxon>
        <taxon>Cytophagia</taxon>
        <taxon>Cytophagales</taxon>
        <taxon>Fulvivirgaceae</taxon>
        <taxon>Ohtaekwangia</taxon>
    </lineage>
</organism>
<evidence type="ECO:0000313" key="2">
    <source>
        <dbReference type="Proteomes" id="UP001597112"/>
    </source>
</evidence>
<accession>A0ABW3JX47</accession>
<dbReference type="RefSeq" id="WP_377573265.1">
    <property type="nucleotide sequence ID" value="NZ_JBHTKA010000001.1"/>
</dbReference>
<protein>
    <recommendedName>
        <fullName evidence="3">Lipoprotein</fullName>
    </recommendedName>
</protein>